<dbReference type="OrthoDB" id="3727384at2759"/>
<name>G0S4W5_CHATD</name>
<evidence type="ECO:0000313" key="2">
    <source>
        <dbReference type="Proteomes" id="UP000008066"/>
    </source>
</evidence>
<accession>G0S4W5</accession>
<dbReference type="GeneID" id="18257229"/>
<reference evidence="1 2" key="1">
    <citation type="journal article" date="2011" name="Cell">
        <title>Insight into structure and assembly of the nuclear pore complex by utilizing the genome of a eukaryotic thermophile.</title>
        <authorList>
            <person name="Amlacher S."/>
            <person name="Sarges P."/>
            <person name="Flemming D."/>
            <person name="van Noort V."/>
            <person name="Kunze R."/>
            <person name="Devos D.P."/>
            <person name="Arumugam M."/>
            <person name="Bork P."/>
            <person name="Hurt E."/>
        </authorList>
    </citation>
    <scope>NUCLEOTIDE SEQUENCE [LARGE SCALE GENOMIC DNA]</scope>
    <source>
        <strain evidence="2">DSM 1495 / CBS 144.50 / IMI 039719</strain>
    </source>
</reference>
<dbReference type="KEGG" id="cthr:CTHT_0031910"/>
<evidence type="ECO:0008006" key="3">
    <source>
        <dbReference type="Google" id="ProtNLM"/>
    </source>
</evidence>
<protein>
    <recommendedName>
        <fullName evidence="3">AA1-like domain-containing protein</fullName>
    </recommendedName>
</protein>
<sequence>MTVQRQPKYQIQTSIELDPVTFSVTVNQTWFCDDTDPAEPVSLTASGRTTLEVECQDFNPTTTFCSGFSADEAGFKGRIVSQSTLPPYVLTDPFPTHDSCTISSIVSPAWRLSDFETVTISNGTLGSLRFGIEFAPVGSQATDFPSIVFNKGVDFTSGRTASNITWTKCQFESIGDVALAPTGCQFRYNGETKVFALKVEWQCDDLDAKNPNDYKMLAAGRKRLAGECNFRDMVNGGAQQKACRLRKTERKDSETWIRGSVYTFLDMECGD</sequence>
<organism evidence="2">
    <name type="scientific">Chaetomium thermophilum (strain DSM 1495 / CBS 144.50 / IMI 039719)</name>
    <name type="common">Thermochaetoides thermophila</name>
    <dbReference type="NCBI Taxonomy" id="759272"/>
    <lineage>
        <taxon>Eukaryota</taxon>
        <taxon>Fungi</taxon>
        <taxon>Dikarya</taxon>
        <taxon>Ascomycota</taxon>
        <taxon>Pezizomycotina</taxon>
        <taxon>Sordariomycetes</taxon>
        <taxon>Sordariomycetidae</taxon>
        <taxon>Sordariales</taxon>
        <taxon>Chaetomiaceae</taxon>
        <taxon>Thermochaetoides</taxon>
    </lineage>
</organism>
<dbReference type="RefSeq" id="XP_006693632.1">
    <property type="nucleotide sequence ID" value="XM_006693569.1"/>
</dbReference>
<gene>
    <name evidence="1" type="ORF">CTHT_0031910</name>
</gene>
<evidence type="ECO:0000313" key="1">
    <source>
        <dbReference type="EMBL" id="EGS21336.1"/>
    </source>
</evidence>
<dbReference type="Proteomes" id="UP000008066">
    <property type="component" value="Unassembled WGS sequence"/>
</dbReference>
<dbReference type="AlphaFoldDB" id="G0S4W5"/>
<keyword evidence="2" id="KW-1185">Reference proteome</keyword>
<dbReference type="eggNOG" id="ENOG502RIVA">
    <property type="taxonomic scope" value="Eukaryota"/>
</dbReference>
<dbReference type="HOGENOM" id="CLU_1026725_0_0_1"/>
<proteinExistence type="predicted"/>
<dbReference type="EMBL" id="GL988041">
    <property type="protein sequence ID" value="EGS21336.1"/>
    <property type="molecule type" value="Genomic_DNA"/>
</dbReference>